<feature type="domain" description="Thioesterase" evidence="1">
    <location>
        <begin position="35"/>
        <end position="119"/>
    </location>
</feature>
<dbReference type="SUPFAM" id="SSF54637">
    <property type="entry name" value="Thioesterase/thiol ester dehydrase-isomerase"/>
    <property type="match status" value="1"/>
</dbReference>
<dbReference type="InterPro" id="IPR050563">
    <property type="entry name" value="4-hydroxybenzoyl-CoA_TE"/>
</dbReference>
<dbReference type="Pfam" id="PF03061">
    <property type="entry name" value="4HBT"/>
    <property type="match status" value="1"/>
</dbReference>
<evidence type="ECO:0000259" key="1">
    <source>
        <dbReference type="Pfam" id="PF03061"/>
    </source>
</evidence>
<proteinExistence type="predicted"/>
<dbReference type="PANTHER" id="PTHR31793:SF24">
    <property type="entry name" value="LONG-CHAIN ACYL-COA THIOESTERASE FADM"/>
    <property type="match status" value="1"/>
</dbReference>
<dbReference type="InterPro" id="IPR029069">
    <property type="entry name" value="HotDog_dom_sf"/>
</dbReference>
<evidence type="ECO:0000313" key="2">
    <source>
        <dbReference type="EMBL" id="MFC6085098.1"/>
    </source>
</evidence>
<dbReference type="CDD" id="cd00586">
    <property type="entry name" value="4HBT"/>
    <property type="match status" value="1"/>
</dbReference>
<dbReference type="PANTHER" id="PTHR31793">
    <property type="entry name" value="4-HYDROXYBENZOYL-COA THIOESTERASE FAMILY MEMBER"/>
    <property type="match status" value="1"/>
</dbReference>
<dbReference type="Proteomes" id="UP001596137">
    <property type="component" value="Unassembled WGS sequence"/>
</dbReference>
<dbReference type="RefSeq" id="WP_380758872.1">
    <property type="nucleotide sequence ID" value="NZ_JBHSRF010000055.1"/>
</dbReference>
<dbReference type="Gene3D" id="3.10.129.10">
    <property type="entry name" value="Hotdog Thioesterase"/>
    <property type="match status" value="1"/>
</dbReference>
<dbReference type="InterPro" id="IPR006683">
    <property type="entry name" value="Thioestr_dom"/>
</dbReference>
<evidence type="ECO:0000313" key="3">
    <source>
        <dbReference type="Proteomes" id="UP001596137"/>
    </source>
</evidence>
<reference evidence="3" key="1">
    <citation type="journal article" date="2019" name="Int. J. Syst. Evol. Microbiol.">
        <title>The Global Catalogue of Microorganisms (GCM) 10K type strain sequencing project: providing services to taxonomists for standard genome sequencing and annotation.</title>
        <authorList>
            <consortium name="The Broad Institute Genomics Platform"/>
            <consortium name="The Broad Institute Genome Sequencing Center for Infectious Disease"/>
            <person name="Wu L."/>
            <person name="Ma J."/>
        </authorList>
    </citation>
    <scope>NUCLEOTIDE SEQUENCE [LARGE SCALE GENOMIC DNA]</scope>
    <source>
        <strain evidence="3">JCM 30346</strain>
    </source>
</reference>
<protein>
    <submittedName>
        <fullName evidence="2">Acyl-CoA thioesterase</fullName>
        <ecNumber evidence="2">3.1.2.-</ecNumber>
    </submittedName>
</protein>
<accession>A0ABW1NQI1</accession>
<dbReference type="EC" id="3.1.2.-" evidence="2"/>
<gene>
    <name evidence="2" type="ORF">ACFP1K_28315</name>
</gene>
<sequence length="156" mass="17079">MTVQPQSPSASTPVPVAGHGHIQPMTVFYDDLDAMGLVHNCRYAVILERALSEFWTGRGFSNKNGASNPDSFLVVAEFSIKYKFPVRGAGPVSVHFWVERLGDTSAVYAFRFVSADGATVHAEGRRVHIRMDPATLRPTSWTPPARAVLEELLLPG</sequence>
<keyword evidence="3" id="KW-1185">Reference proteome</keyword>
<dbReference type="GO" id="GO:0016787">
    <property type="term" value="F:hydrolase activity"/>
    <property type="evidence" value="ECO:0007669"/>
    <property type="project" value="UniProtKB-KW"/>
</dbReference>
<name>A0ABW1NQI1_9ACTN</name>
<keyword evidence="2" id="KW-0378">Hydrolase</keyword>
<comment type="caution">
    <text evidence="2">The sequence shown here is derived from an EMBL/GenBank/DDBJ whole genome shotgun (WGS) entry which is preliminary data.</text>
</comment>
<organism evidence="2 3">
    <name type="scientific">Sphaerisporangium aureirubrum</name>
    <dbReference type="NCBI Taxonomy" id="1544736"/>
    <lineage>
        <taxon>Bacteria</taxon>
        <taxon>Bacillati</taxon>
        <taxon>Actinomycetota</taxon>
        <taxon>Actinomycetes</taxon>
        <taxon>Streptosporangiales</taxon>
        <taxon>Streptosporangiaceae</taxon>
        <taxon>Sphaerisporangium</taxon>
    </lineage>
</organism>
<dbReference type="EMBL" id="JBHSRF010000055">
    <property type="protein sequence ID" value="MFC6085098.1"/>
    <property type="molecule type" value="Genomic_DNA"/>
</dbReference>